<dbReference type="InterPro" id="IPR000571">
    <property type="entry name" value="Znf_CCCH"/>
</dbReference>
<evidence type="ECO:0000256" key="5">
    <source>
        <dbReference type="SAM" id="Coils"/>
    </source>
</evidence>
<evidence type="ECO:0000256" key="4">
    <source>
        <dbReference type="PROSITE-ProRule" id="PRU00723"/>
    </source>
</evidence>
<accession>A0A1Y1ZLB9</accession>
<gene>
    <name evidence="9" type="ORF">BCR34DRAFT_601640</name>
</gene>
<feature type="compositionally biased region" description="Polar residues" evidence="6">
    <location>
        <begin position="86"/>
        <end position="105"/>
    </location>
</feature>
<evidence type="ECO:0000259" key="8">
    <source>
        <dbReference type="PROSITE" id="PS50103"/>
    </source>
</evidence>
<dbReference type="InterPro" id="IPR012677">
    <property type="entry name" value="Nucleotide-bd_a/b_plait_sf"/>
</dbReference>
<dbReference type="OrthoDB" id="443401at2759"/>
<feature type="compositionally biased region" description="Basic and acidic residues" evidence="6">
    <location>
        <begin position="164"/>
        <end position="179"/>
    </location>
</feature>
<feature type="domain" description="C3H1-type" evidence="8">
    <location>
        <begin position="288"/>
        <end position="316"/>
    </location>
</feature>
<dbReference type="Gene3D" id="1.20.1390.10">
    <property type="entry name" value="PWI domain"/>
    <property type="match status" value="1"/>
</dbReference>
<feature type="coiled-coil region" evidence="5">
    <location>
        <begin position="490"/>
        <end position="542"/>
    </location>
</feature>
<dbReference type="STRING" id="1231657.A0A1Y1ZLB9"/>
<keyword evidence="4" id="KW-0862">Zinc</keyword>
<dbReference type="GO" id="GO:0005634">
    <property type="term" value="C:nucleus"/>
    <property type="evidence" value="ECO:0007669"/>
    <property type="project" value="TreeGrafter"/>
</dbReference>
<feature type="region of interest" description="Disordered" evidence="6">
    <location>
        <begin position="706"/>
        <end position="767"/>
    </location>
</feature>
<feature type="compositionally biased region" description="Polar residues" evidence="6">
    <location>
        <begin position="367"/>
        <end position="376"/>
    </location>
</feature>
<dbReference type="CDD" id="cd12257">
    <property type="entry name" value="RRM1_RBM26_like"/>
    <property type="match status" value="1"/>
</dbReference>
<feature type="compositionally biased region" description="Low complexity" evidence="6">
    <location>
        <begin position="706"/>
        <end position="717"/>
    </location>
</feature>
<name>A0A1Y1ZLB9_9PLEO</name>
<feature type="compositionally biased region" description="Basic and acidic residues" evidence="6">
    <location>
        <begin position="758"/>
        <end position="767"/>
    </location>
</feature>
<dbReference type="Proteomes" id="UP000193144">
    <property type="component" value="Unassembled WGS sequence"/>
</dbReference>
<dbReference type="PROSITE" id="PS50102">
    <property type="entry name" value="RRM"/>
    <property type="match status" value="1"/>
</dbReference>
<dbReference type="PROSITE" id="PS50103">
    <property type="entry name" value="ZF_C3H1"/>
    <property type="match status" value="1"/>
</dbReference>
<comment type="caution">
    <text evidence="9">The sequence shown here is derived from an EMBL/GenBank/DDBJ whole genome shotgun (WGS) entry which is preliminary data.</text>
</comment>
<keyword evidence="1 3" id="KW-0694">RNA-binding</keyword>
<feature type="zinc finger region" description="C3H1-type" evidence="4">
    <location>
        <begin position="288"/>
        <end position="316"/>
    </location>
</feature>
<dbReference type="GO" id="GO:0008270">
    <property type="term" value="F:zinc ion binding"/>
    <property type="evidence" value="ECO:0007669"/>
    <property type="project" value="UniProtKB-KW"/>
</dbReference>
<feature type="region of interest" description="Disordered" evidence="6">
    <location>
        <begin position="327"/>
        <end position="376"/>
    </location>
</feature>
<comment type="function">
    <text evidence="2">May be involved in the turnover of nuclear polyadenylated (pA+) RNA.</text>
</comment>
<dbReference type="AlphaFoldDB" id="A0A1Y1ZLB9"/>
<evidence type="ECO:0000259" key="7">
    <source>
        <dbReference type="PROSITE" id="PS50102"/>
    </source>
</evidence>
<dbReference type="SUPFAM" id="SSF54928">
    <property type="entry name" value="RNA-binding domain, RBD"/>
    <property type="match status" value="1"/>
</dbReference>
<evidence type="ECO:0000313" key="10">
    <source>
        <dbReference type="Proteomes" id="UP000193144"/>
    </source>
</evidence>
<feature type="compositionally biased region" description="Basic and acidic residues" evidence="6">
    <location>
        <begin position="718"/>
        <end position="741"/>
    </location>
</feature>
<dbReference type="Gene3D" id="3.30.70.330">
    <property type="match status" value="1"/>
</dbReference>
<evidence type="ECO:0000313" key="9">
    <source>
        <dbReference type="EMBL" id="ORY11038.1"/>
    </source>
</evidence>
<keyword evidence="10" id="KW-1185">Reference proteome</keyword>
<dbReference type="Pfam" id="PF01480">
    <property type="entry name" value="PWI"/>
    <property type="match status" value="1"/>
</dbReference>
<dbReference type="EMBL" id="MCFA01000065">
    <property type="protein sequence ID" value="ORY11038.1"/>
    <property type="molecule type" value="Genomic_DNA"/>
</dbReference>
<dbReference type="InterPro" id="IPR002483">
    <property type="entry name" value="PWI_dom"/>
</dbReference>
<proteinExistence type="predicted"/>
<feature type="domain" description="RRM" evidence="7">
    <location>
        <begin position="376"/>
        <end position="448"/>
    </location>
</feature>
<dbReference type="PANTHER" id="PTHR14398:SF0">
    <property type="entry name" value="ZINC FINGER PROTEIN SWM"/>
    <property type="match status" value="1"/>
</dbReference>
<dbReference type="GO" id="GO:0003723">
    <property type="term" value="F:RNA binding"/>
    <property type="evidence" value="ECO:0007669"/>
    <property type="project" value="UniProtKB-UniRule"/>
</dbReference>
<feature type="region of interest" description="Disordered" evidence="6">
    <location>
        <begin position="86"/>
        <end position="215"/>
    </location>
</feature>
<feature type="compositionally biased region" description="Polar residues" evidence="6">
    <location>
        <begin position="338"/>
        <end position="348"/>
    </location>
</feature>
<keyword evidence="4" id="KW-0479">Metal-binding</keyword>
<evidence type="ECO:0000256" key="6">
    <source>
        <dbReference type="SAM" id="MobiDB-lite"/>
    </source>
</evidence>
<keyword evidence="4" id="KW-0863">Zinc-finger</keyword>
<evidence type="ECO:0000256" key="1">
    <source>
        <dbReference type="ARBA" id="ARBA00022884"/>
    </source>
</evidence>
<dbReference type="InterPro" id="IPR000504">
    <property type="entry name" value="RRM_dom"/>
</dbReference>
<protein>
    <recommendedName>
        <fullName evidence="11">C3H1-type domain-containing protein</fullName>
    </recommendedName>
</protein>
<organism evidence="9 10">
    <name type="scientific">Clohesyomyces aquaticus</name>
    <dbReference type="NCBI Taxonomy" id="1231657"/>
    <lineage>
        <taxon>Eukaryota</taxon>
        <taxon>Fungi</taxon>
        <taxon>Dikarya</taxon>
        <taxon>Ascomycota</taxon>
        <taxon>Pezizomycotina</taxon>
        <taxon>Dothideomycetes</taxon>
        <taxon>Pleosporomycetidae</taxon>
        <taxon>Pleosporales</taxon>
        <taxon>Lindgomycetaceae</taxon>
        <taxon>Clohesyomyces</taxon>
    </lineage>
</organism>
<evidence type="ECO:0000256" key="3">
    <source>
        <dbReference type="PROSITE-ProRule" id="PRU00176"/>
    </source>
</evidence>
<keyword evidence="5" id="KW-0175">Coiled coil</keyword>
<dbReference type="InterPro" id="IPR045137">
    <property type="entry name" value="RBM26/27"/>
</dbReference>
<evidence type="ECO:0000256" key="2">
    <source>
        <dbReference type="ARBA" id="ARBA00043866"/>
    </source>
</evidence>
<sequence length="767" mass="84427">MRVDDSDTAALKQWITPKLTEISEADPDVLAEYLLALLTADEPAENVKDNCRKELREFMPEDLIVPFVDEMLDAVTTRSYISATMGDQKTQAITSTARSTPSADSAATLAAETPSFDPPKGPKSTLSATAIQFNPPRAPAADTNRQPRQAKSKKRTYDHVAGSDADRQHERGSSGERPIKQVARRGGRNSRGGLGVQDTNLKRFLGPTPKSLPPKPNLAAMPSFPPLPNLPSGLPPFDPADPMSLFAMATLLSIPGLPLPPPPSMGLAGSSLPFPAFGSPSWTDLSRPVKANRCRDYDTKGFCVKGSNCPYEHGGEPVVADEYDPNQALLPGTPRNAMANTREQNQKTTRGDSRSRAVRNRAPFSQAGPTTDRSNTTVVVEKIPEEAFSEEAVRGYFAQFGNIMNVDMHAYKRLAVVKFGDHFAAQRAYENPKAIFDNRFVKVYWYKDDMDETSPAKKVQKVSTSSLSNHAAAAAVRAEVYEEDEEILDIKQIEERQAELQKAHEERLKKRRETEERQKEIQKQLEATYKEATNIRRKLAAKTGEESDFVEKLRLLQQEAHTFGIDTTKEQTSPVNRGRGGSRGGAPYRALRGRGYSALRGGFGARGGSTTSLIPGARCGVKRLDNRPKSVAVVEGLAKEEALRTFLAMNNYEYDRMEPDGERENTLIIAFKERYIAECFMDNARYHDDLGKVEVSWVRPAGAAAQTRALSTSATTAAKKEGVPDQREPVGDARPVDRTEISEQADGVNGGEADYDVAEDRDSWMES</sequence>
<dbReference type="PANTHER" id="PTHR14398">
    <property type="entry name" value="RNA RECOGNITION RRM/RNP DOMAIN"/>
    <property type="match status" value="1"/>
</dbReference>
<reference evidence="9 10" key="1">
    <citation type="submission" date="2016-07" db="EMBL/GenBank/DDBJ databases">
        <title>Pervasive Adenine N6-methylation of Active Genes in Fungi.</title>
        <authorList>
            <consortium name="DOE Joint Genome Institute"/>
            <person name="Mondo S.J."/>
            <person name="Dannebaum R.O."/>
            <person name="Kuo R.C."/>
            <person name="Labutti K."/>
            <person name="Haridas S."/>
            <person name="Kuo A."/>
            <person name="Salamov A."/>
            <person name="Ahrendt S.R."/>
            <person name="Lipzen A."/>
            <person name="Sullivan W."/>
            <person name="Andreopoulos W.B."/>
            <person name="Clum A."/>
            <person name="Lindquist E."/>
            <person name="Daum C."/>
            <person name="Ramamoorthy G.K."/>
            <person name="Gryganskyi A."/>
            <person name="Culley D."/>
            <person name="Magnuson J.K."/>
            <person name="James T.Y."/>
            <person name="O'Malley M.A."/>
            <person name="Stajich J.E."/>
            <person name="Spatafora J.W."/>
            <person name="Visel A."/>
            <person name="Grigoriev I.V."/>
        </authorList>
    </citation>
    <scope>NUCLEOTIDE SEQUENCE [LARGE SCALE GENOMIC DNA]</scope>
    <source>
        <strain evidence="9 10">CBS 115471</strain>
    </source>
</reference>
<dbReference type="SMART" id="SM00360">
    <property type="entry name" value="RRM"/>
    <property type="match status" value="1"/>
</dbReference>
<evidence type="ECO:0008006" key="11">
    <source>
        <dbReference type="Google" id="ProtNLM"/>
    </source>
</evidence>
<dbReference type="InterPro" id="IPR035979">
    <property type="entry name" value="RBD_domain_sf"/>
</dbReference>